<protein>
    <submittedName>
        <fullName evidence="1">Uncharacterized protein</fullName>
    </submittedName>
</protein>
<keyword evidence="2" id="KW-1185">Reference proteome</keyword>
<dbReference type="PANTHER" id="PTHR33332">
    <property type="entry name" value="REVERSE TRANSCRIPTASE DOMAIN-CONTAINING PROTEIN"/>
    <property type="match status" value="1"/>
</dbReference>
<gene>
    <name evidence="1" type="ORF">WISP_146572</name>
</gene>
<dbReference type="Proteomes" id="UP001145742">
    <property type="component" value="Unassembled WGS sequence"/>
</dbReference>
<proteinExistence type="predicted"/>
<comment type="caution">
    <text evidence="1">The sequence shown here is derived from an EMBL/GenBank/DDBJ whole genome shotgun (WGS) entry which is preliminary data.</text>
</comment>
<evidence type="ECO:0000313" key="1">
    <source>
        <dbReference type="EMBL" id="KAJ7404275.1"/>
    </source>
</evidence>
<accession>A0ABQ9CQE4</accession>
<sequence length="307" mass="33594">MGQDHPVELFAAGHCGQQLSQWLQEHNEKPVMVKYNGLTKAPSPAMSAGPPHWSAALLHCHMLVALMILKRRCTTIQEECVMRLEADVHGKLWPQGPNRDPELISASAQHSIRLHSCLRSVSGHAAAGSVAQLRKTTTASMTQWDRCLLSKSTNNTKLGGVADTPEGCAALQKPFRWTEKNWLKFDKDKCRVLQLGKNNPLHQYRLGTDLLESSSAEKDLGDLVDNKPSMSQQCVLIDKKANAQKANQILACIKCRVASRSKEVSYSCETLPAVLCTVLVLPTKGGYGIVGASPEEDHKVGASHIFA</sequence>
<reference evidence="1" key="1">
    <citation type="submission" date="2019-10" db="EMBL/GenBank/DDBJ databases">
        <authorList>
            <person name="Soares A.E.R."/>
            <person name="Aleixo A."/>
            <person name="Schneider P."/>
            <person name="Miyaki C.Y."/>
            <person name="Schneider M.P."/>
            <person name="Mello C."/>
            <person name="Vasconcelos A.T.R."/>
        </authorList>
    </citation>
    <scope>NUCLEOTIDE SEQUENCE</scope>
    <source>
        <tissue evidence="1">Muscle</tissue>
    </source>
</reference>
<dbReference type="EMBL" id="WHWB01034782">
    <property type="protein sequence ID" value="KAJ7404275.1"/>
    <property type="molecule type" value="Genomic_DNA"/>
</dbReference>
<organism evidence="1 2">
    <name type="scientific">Willisornis vidua</name>
    <name type="common">Xingu scale-backed antbird</name>
    <dbReference type="NCBI Taxonomy" id="1566151"/>
    <lineage>
        <taxon>Eukaryota</taxon>
        <taxon>Metazoa</taxon>
        <taxon>Chordata</taxon>
        <taxon>Craniata</taxon>
        <taxon>Vertebrata</taxon>
        <taxon>Euteleostomi</taxon>
        <taxon>Archelosauria</taxon>
        <taxon>Archosauria</taxon>
        <taxon>Dinosauria</taxon>
        <taxon>Saurischia</taxon>
        <taxon>Theropoda</taxon>
        <taxon>Coelurosauria</taxon>
        <taxon>Aves</taxon>
        <taxon>Neognathae</taxon>
        <taxon>Neoaves</taxon>
        <taxon>Telluraves</taxon>
        <taxon>Australaves</taxon>
        <taxon>Passeriformes</taxon>
        <taxon>Thamnophilidae</taxon>
        <taxon>Willisornis</taxon>
    </lineage>
</organism>
<evidence type="ECO:0000313" key="2">
    <source>
        <dbReference type="Proteomes" id="UP001145742"/>
    </source>
</evidence>
<name>A0ABQ9CQE4_9PASS</name>